<dbReference type="PANTHER" id="PTHR12072">
    <property type="entry name" value="CWF19, CELL CYCLE CONTROL PROTEIN"/>
    <property type="match status" value="1"/>
</dbReference>
<dbReference type="SMART" id="SM00343">
    <property type="entry name" value="ZnF_C2HC"/>
    <property type="match status" value="1"/>
</dbReference>
<evidence type="ECO:0000259" key="6">
    <source>
        <dbReference type="PROSITE" id="PS50158"/>
    </source>
</evidence>
<gene>
    <name evidence="7" type="ORF">BMF94_6842</name>
</gene>
<dbReference type="InterPro" id="IPR001878">
    <property type="entry name" value="Znf_CCHC"/>
</dbReference>
<dbReference type="InterPro" id="IPR006768">
    <property type="entry name" value="Cwf19-like_C_dom-1"/>
</dbReference>
<dbReference type="PANTHER" id="PTHR12072:SF4">
    <property type="entry name" value="CWF19-LIKE PROTEIN 1"/>
    <property type="match status" value="1"/>
</dbReference>
<evidence type="ECO:0000256" key="4">
    <source>
        <dbReference type="ARBA" id="ARBA00022833"/>
    </source>
</evidence>
<dbReference type="EMBL" id="PJQD01000140">
    <property type="protein sequence ID" value="POY70257.1"/>
    <property type="molecule type" value="Genomic_DNA"/>
</dbReference>
<dbReference type="Gene3D" id="3.30.428.10">
    <property type="entry name" value="HIT-like"/>
    <property type="match status" value="1"/>
</dbReference>
<keyword evidence="8" id="KW-1185">Reference proteome</keyword>
<dbReference type="STRING" id="741276.A0A2S5B0E9"/>
<keyword evidence="3 5" id="KW-0863">Zinc-finger</keyword>
<dbReference type="GO" id="GO:0000398">
    <property type="term" value="P:mRNA splicing, via spliceosome"/>
    <property type="evidence" value="ECO:0007669"/>
    <property type="project" value="TreeGrafter"/>
</dbReference>
<dbReference type="GO" id="GO:0061632">
    <property type="term" value="F:RNA lariat debranching enzyme activator activity"/>
    <property type="evidence" value="ECO:0007669"/>
    <property type="project" value="TreeGrafter"/>
</dbReference>
<evidence type="ECO:0000256" key="3">
    <source>
        <dbReference type="ARBA" id="ARBA00022771"/>
    </source>
</evidence>
<dbReference type="InterPro" id="IPR040194">
    <property type="entry name" value="Cwf19-like"/>
</dbReference>
<dbReference type="GO" id="GO:0071014">
    <property type="term" value="C:post-mRNA release spliceosomal complex"/>
    <property type="evidence" value="ECO:0007669"/>
    <property type="project" value="TreeGrafter"/>
</dbReference>
<keyword evidence="2" id="KW-0479">Metal-binding</keyword>
<accession>A0A2S5B0E9</accession>
<reference evidence="7 8" key="1">
    <citation type="journal article" date="2018" name="Front. Microbiol.">
        <title>Prospects for Fungal Bioremediation of Acidic Radioactive Waste Sites: Characterization and Genome Sequence of Rhodotorula taiwanensis MD1149.</title>
        <authorList>
            <person name="Tkavc R."/>
            <person name="Matrosova V.Y."/>
            <person name="Grichenko O.E."/>
            <person name="Gostincar C."/>
            <person name="Volpe R.P."/>
            <person name="Klimenkova P."/>
            <person name="Gaidamakova E.K."/>
            <person name="Zhou C.E."/>
            <person name="Stewart B.J."/>
            <person name="Lyman M.G."/>
            <person name="Malfatti S.A."/>
            <person name="Rubinfeld B."/>
            <person name="Courtot M."/>
            <person name="Singh J."/>
            <person name="Dalgard C.L."/>
            <person name="Hamilton T."/>
            <person name="Frey K.G."/>
            <person name="Gunde-Cimerman N."/>
            <person name="Dugan L."/>
            <person name="Daly M.J."/>
        </authorList>
    </citation>
    <scope>NUCLEOTIDE SEQUENCE [LARGE SCALE GENOMIC DNA]</scope>
    <source>
        <strain evidence="7 8">MD1149</strain>
    </source>
</reference>
<dbReference type="Gene3D" id="4.10.60.10">
    <property type="entry name" value="Zinc finger, CCHC-type"/>
    <property type="match status" value="1"/>
</dbReference>
<dbReference type="AlphaFoldDB" id="A0A2S5B0E9"/>
<dbReference type="GO" id="GO:0008270">
    <property type="term" value="F:zinc ion binding"/>
    <property type="evidence" value="ECO:0007669"/>
    <property type="project" value="UniProtKB-KW"/>
</dbReference>
<dbReference type="OrthoDB" id="444325at2759"/>
<evidence type="ECO:0000256" key="1">
    <source>
        <dbReference type="ARBA" id="ARBA00022664"/>
    </source>
</evidence>
<evidence type="ECO:0000256" key="2">
    <source>
        <dbReference type="ARBA" id="ARBA00022723"/>
    </source>
</evidence>
<name>A0A2S5B0E9_9BASI</name>
<dbReference type="Pfam" id="PF04677">
    <property type="entry name" value="CwfJ_C_1"/>
    <property type="match status" value="1"/>
</dbReference>
<protein>
    <recommendedName>
        <fullName evidence="6">CCHC-type domain-containing protein</fullName>
    </recommendedName>
</protein>
<dbReference type="PROSITE" id="PS50158">
    <property type="entry name" value="ZF_CCHC"/>
    <property type="match status" value="1"/>
</dbReference>
<keyword evidence="4" id="KW-0862">Zinc</keyword>
<dbReference type="GO" id="GO:0003676">
    <property type="term" value="F:nucleic acid binding"/>
    <property type="evidence" value="ECO:0007669"/>
    <property type="project" value="InterPro"/>
</dbReference>
<keyword evidence="1" id="KW-0507">mRNA processing</keyword>
<evidence type="ECO:0000313" key="8">
    <source>
        <dbReference type="Proteomes" id="UP000237144"/>
    </source>
</evidence>
<evidence type="ECO:0000313" key="7">
    <source>
        <dbReference type="EMBL" id="POY70257.1"/>
    </source>
</evidence>
<dbReference type="Pfam" id="PF04676">
    <property type="entry name" value="CwfJ_C_2"/>
    <property type="match status" value="1"/>
</dbReference>
<comment type="caution">
    <text evidence="7">The sequence shown here is derived from an EMBL/GenBank/DDBJ whole genome shotgun (WGS) entry which is preliminary data.</text>
</comment>
<dbReference type="SUPFAM" id="SSF54197">
    <property type="entry name" value="HIT-like"/>
    <property type="match status" value="1"/>
</dbReference>
<dbReference type="InterPro" id="IPR025829">
    <property type="entry name" value="Zn_knuckle_CX2CX3GHX4C"/>
</dbReference>
<dbReference type="Proteomes" id="UP000237144">
    <property type="component" value="Unassembled WGS sequence"/>
</dbReference>
<proteinExistence type="predicted"/>
<sequence length="621" mass="66783">MAQSLKVLVTGPIVSLEAYATKLAQLQTKHSFSLVVAQDLFSRLDPQAADEQVDKLINGDYKLPVQVYATYGNGYLPEKVKAKVEKGEEVCPNLNVLPQAGVLSLASGLRIATLAGVAPDSATAESGSDGAPFTASQVSDLIASLSPAPQPANSALPPPAAPKPVDLLLTHLCPSSLPLLSAKPLTPPESRGPDAVYSKELDEVARVARAKYHFVAAPGVFWEREPFEWPVQEGDAPQKTYCRALSLGEMGNKTKDRWFYAFSITPGQPSAAPPSSTPSPLHPLRLAEAGALAATMNGTQGPRGLKRPAAVDADDVNEMGIPNYIFQGVGGGDRKKGKGGPPPDHYTCRICDQKGHWIQDCPEREARDAERDAARRTNGHRGPAKPISPDECWFCLSNPKVTKHLIASIGTETYVTLPKGQVCSTDSSPVPGGGHVLIIPIAHYPTLRSIPSDLAPPVLEEVALYKEALRKCYKSFGAEMVAFEVARSTGKGGHAHVQICPIPASLASEAESTFLTQGSKFNYDFEEVSDPSSFHARGAGEGDEGKERTEYFKVDLPGGKSLVHWIKPGTPFSLQFGRETLAVLLHAPDRADWKRCAKPDAEEKKDAQRFKQVFKSFDPST</sequence>
<dbReference type="Pfam" id="PF13696">
    <property type="entry name" value="zf-CCHC_2"/>
    <property type="match status" value="1"/>
</dbReference>
<organism evidence="7 8">
    <name type="scientific">Rhodotorula taiwanensis</name>
    <dbReference type="NCBI Taxonomy" id="741276"/>
    <lineage>
        <taxon>Eukaryota</taxon>
        <taxon>Fungi</taxon>
        <taxon>Dikarya</taxon>
        <taxon>Basidiomycota</taxon>
        <taxon>Pucciniomycotina</taxon>
        <taxon>Microbotryomycetes</taxon>
        <taxon>Sporidiobolales</taxon>
        <taxon>Sporidiobolaceae</taxon>
        <taxon>Rhodotorula</taxon>
    </lineage>
</organism>
<dbReference type="InterPro" id="IPR006767">
    <property type="entry name" value="Cwf19-like_C_dom-2"/>
</dbReference>
<evidence type="ECO:0000256" key="5">
    <source>
        <dbReference type="PROSITE-ProRule" id="PRU00047"/>
    </source>
</evidence>
<feature type="domain" description="CCHC-type" evidence="6">
    <location>
        <begin position="348"/>
        <end position="363"/>
    </location>
</feature>
<dbReference type="InterPro" id="IPR036875">
    <property type="entry name" value="Znf_CCHC_sf"/>
</dbReference>
<dbReference type="SUPFAM" id="SSF57756">
    <property type="entry name" value="Retrovirus zinc finger-like domains"/>
    <property type="match status" value="1"/>
</dbReference>
<dbReference type="InterPro" id="IPR036265">
    <property type="entry name" value="HIT-like_sf"/>
</dbReference>